<evidence type="ECO:0000256" key="1">
    <source>
        <dbReference type="ARBA" id="ARBA00001400"/>
    </source>
</evidence>
<keyword evidence="8" id="KW-0378">Hydrolase</keyword>
<dbReference type="InterPro" id="IPR005122">
    <property type="entry name" value="Uracil-DNA_glycosylase-like"/>
</dbReference>
<dbReference type="GO" id="GO:0046872">
    <property type="term" value="F:metal ion binding"/>
    <property type="evidence" value="ECO:0007669"/>
    <property type="project" value="UniProtKB-KW"/>
</dbReference>
<comment type="similarity">
    <text evidence="2">Belongs to the uracil-DNA glycosylase (UDG) superfamily. Type 4 (UDGa) family.</text>
</comment>
<dbReference type="SMART" id="SM00987">
    <property type="entry name" value="UreE_C"/>
    <property type="match status" value="1"/>
</dbReference>
<evidence type="ECO:0000256" key="11">
    <source>
        <dbReference type="ARBA" id="ARBA00023204"/>
    </source>
</evidence>
<dbReference type="Gene3D" id="3.40.470.10">
    <property type="entry name" value="Uracil-DNA glycosylase-like domain"/>
    <property type="match status" value="1"/>
</dbReference>
<evidence type="ECO:0000256" key="4">
    <source>
        <dbReference type="ARBA" id="ARBA00019403"/>
    </source>
</evidence>
<dbReference type="GO" id="GO:0004844">
    <property type="term" value="F:uracil DNA N-glycosylase activity"/>
    <property type="evidence" value="ECO:0007669"/>
    <property type="project" value="UniProtKB-EC"/>
</dbReference>
<sequence length="164" mass="17930">MNPVVGDGCLDSPLVLVGEAPGRKEDEQGKPFVGSAGKLLDSLLEGAGLERSKLFITNIVKCRPPKNRRPLSKEVRACSGHLENLLGIISPRVIAPMGNSSTGHFLRMFGLEKVKIGDIHGSVFRVEASWGDVILFPLYHPAAVLYNRALEQELRDDFASLKRL</sequence>
<evidence type="ECO:0000256" key="2">
    <source>
        <dbReference type="ARBA" id="ARBA00006521"/>
    </source>
</evidence>
<dbReference type="EC" id="3.2.2.27" evidence="3"/>
<dbReference type="InterPro" id="IPR036895">
    <property type="entry name" value="Uracil-DNA_glycosylase-like_sf"/>
</dbReference>
<dbReference type="AlphaFoldDB" id="X0XS93"/>
<dbReference type="Pfam" id="PF03167">
    <property type="entry name" value="UDG"/>
    <property type="match status" value="1"/>
</dbReference>
<evidence type="ECO:0000259" key="12">
    <source>
        <dbReference type="SMART" id="SM00986"/>
    </source>
</evidence>
<gene>
    <name evidence="13" type="ORF">S01H1_69380</name>
</gene>
<reference evidence="13" key="1">
    <citation type="journal article" date="2014" name="Front. Microbiol.">
        <title>High frequency of phylogenetically diverse reductive dehalogenase-homologous genes in deep subseafloor sedimentary metagenomes.</title>
        <authorList>
            <person name="Kawai M."/>
            <person name="Futagami T."/>
            <person name="Toyoda A."/>
            <person name="Takaki Y."/>
            <person name="Nishi S."/>
            <person name="Hori S."/>
            <person name="Arai W."/>
            <person name="Tsubouchi T."/>
            <person name="Morono Y."/>
            <person name="Uchiyama I."/>
            <person name="Ito T."/>
            <person name="Fujiyama A."/>
            <person name="Inagaki F."/>
            <person name="Takami H."/>
        </authorList>
    </citation>
    <scope>NUCLEOTIDE SEQUENCE</scope>
    <source>
        <strain evidence="13">Expedition CK06-06</strain>
    </source>
</reference>
<evidence type="ECO:0000313" key="13">
    <source>
        <dbReference type="EMBL" id="GAG39498.1"/>
    </source>
</evidence>
<comment type="caution">
    <text evidence="13">The sequence shown here is derived from an EMBL/GenBank/DDBJ whole genome shotgun (WGS) entry which is preliminary data.</text>
</comment>
<evidence type="ECO:0000256" key="9">
    <source>
        <dbReference type="ARBA" id="ARBA00023004"/>
    </source>
</evidence>
<keyword evidence="5" id="KW-0004">4Fe-4S</keyword>
<keyword evidence="7" id="KW-0227">DNA damage</keyword>
<organism evidence="13">
    <name type="scientific">marine sediment metagenome</name>
    <dbReference type="NCBI Taxonomy" id="412755"/>
    <lineage>
        <taxon>unclassified sequences</taxon>
        <taxon>metagenomes</taxon>
        <taxon>ecological metagenomes</taxon>
    </lineage>
</organism>
<dbReference type="GO" id="GO:0006281">
    <property type="term" value="P:DNA repair"/>
    <property type="evidence" value="ECO:0007669"/>
    <property type="project" value="UniProtKB-KW"/>
</dbReference>
<dbReference type="InterPro" id="IPR051536">
    <property type="entry name" value="UDG_Type-4/5"/>
</dbReference>
<name>X0XS93_9ZZZZ</name>
<dbReference type="NCBIfam" id="TIGR00758">
    <property type="entry name" value="UDG_fam4"/>
    <property type="match status" value="1"/>
</dbReference>
<comment type="catalytic activity">
    <reaction evidence="1">
        <text>Hydrolyzes single-stranded DNA or mismatched double-stranded DNA and polynucleotides, releasing free uracil.</text>
        <dbReference type="EC" id="3.2.2.27"/>
    </reaction>
</comment>
<accession>X0XS93</accession>
<proteinExistence type="inferred from homology"/>
<dbReference type="PANTHER" id="PTHR33693:SF1">
    <property type="entry name" value="TYPE-4 URACIL-DNA GLYCOSYLASE"/>
    <property type="match status" value="1"/>
</dbReference>
<feature type="non-terminal residue" evidence="13">
    <location>
        <position position="164"/>
    </location>
</feature>
<dbReference type="InterPro" id="IPR005273">
    <property type="entry name" value="Ura-DNA_glyco_family4"/>
</dbReference>
<feature type="domain" description="Uracil-DNA glycosylase-like" evidence="12">
    <location>
        <begin position="5"/>
        <end position="159"/>
    </location>
</feature>
<keyword evidence="6" id="KW-0479">Metal-binding</keyword>
<evidence type="ECO:0000256" key="8">
    <source>
        <dbReference type="ARBA" id="ARBA00022801"/>
    </source>
</evidence>
<dbReference type="EMBL" id="BARS01046064">
    <property type="protein sequence ID" value="GAG39498.1"/>
    <property type="molecule type" value="Genomic_DNA"/>
</dbReference>
<evidence type="ECO:0000256" key="10">
    <source>
        <dbReference type="ARBA" id="ARBA00023014"/>
    </source>
</evidence>
<dbReference type="GO" id="GO:0051539">
    <property type="term" value="F:4 iron, 4 sulfur cluster binding"/>
    <property type="evidence" value="ECO:0007669"/>
    <property type="project" value="UniProtKB-KW"/>
</dbReference>
<evidence type="ECO:0000256" key="6">
    <source>
        <dbReference type="ARBA" id="ARBA00022723"/>
    </source>
</evidence>
<dbReference type="PANTHER" id="PTHR33693">
    <property type="entry name" value="TYPE-5 URACIL-DNA GLYCOSYLASE"/>
    <property type="match status" value="1"/>
</dbReference>
<evidence type="ECO:0000256" key="5">
    <source>
        <dbReference type="ARBA" id="ARBA00022485"/>
    </source>
</evidence>
<keyword evidence="10" id="KW-0411">Iron-sulfur</keyword>
<evidence type="ECO:0000256" key="7">
    <source>
        <dbReference type="ARBA" id="ARBA00022763"/>
    </source>
</evidence>
<evidence type="ECO:0000256" key="3">
    <source>
        <dbReference type="ARBA" id="ARBA00012030"/>
    </source>
</evidence>
<dbReference type="SMART" id="SM00986">
    <property type="entry name" value="UDG"/>
    <property type="match status" value="1"/>
</dbReference>
<dbReference type="CDD" id="cd10030">
    <property type="entry name" value="UDG-F4_TTUDGA_SPO1dp_like"/>
    <property type="match status" value="1"/>
</dbReference>
<protein>
    <recommendedName>
        <fullName evidence="4">Type-4 uracil-DNA glycosylase</fullName>
        <ecNumber evidence="3">3.2.2.27</ecNumber>
    </recommendedName>
</protein>
<keyword evidence="9" id="KW-0408">Iron</keyword>
<dbReference type="SUPFAM" id="SSF52141">
    <property type="entry name" value="Uracil-DNA glycosylase-like"/>
    <property type="match status" value="1"/>
</dbReference>
<keyword evidence="11" id="KW-0234">DNA repair</keyword>